<dbReference type="EMBL" id="AVOT02015897">
    <property type="protein sequence ID" value="MBW0500599.1"/>
    <property type="molecule type" value="Genomic_DNA"/>
</dbReference>
<sequence>MPEGHPSERSGSHQKESPSLFIASGKEQAAQNDQNVKRSQTKTKRKHTKVADVDHNKKKKSKVERVAQRDKNPAFSESYFEHISDYLEDEQNYNDLFVDSKKLNGLTQNIHDFKLLDDLQSI</sequence>
<evidence type="ECO:0000313" key="3">
    <source>
        <dbReference type="Proteomes" id="UP000765509"/>
    </source>
</evidence>
<accession>A0A9Q3DC03</accession>
<comment type="caution">
    <text evidence="2">The sequence shown here is derived from an EMBL/GenBank/DDBJ whole genome shotgun (WGS) entry which is preliminary data.</text>
</comment>
<dbReference type="AlphaFoldDB" id="A0A9Q3DC03"/>
<feature type="compositionally biased region" description="Basic and acidic residues" evidence="1">
    <location>
        <begin position="1"/>
        <end position="16"/>
    </location>
</feature>
<feature type="compositionally biased region" description="Polar residues" evidence="1">
    <location>
        <begin position="29"/>
        <end position="38"/>
    </location>
</feature>
<organism evidence="2 3">
    <name type="scientific">Austropuccinia psidii MF-1</name>
    <dbReference type="NCBI Taxonomy" id="1389203"/>
    <lineage>
        <taxon>Eukaryota</taxon>
        <taxon>Fungi</taxon>
        <taxon>Dikarya</taxon>
        <taxon>Basidiomycota</taxon>
        <taxon>Pucciniomycotina</taxon>
        <taxon>Pucciniomycetes</taxon>
        <taxon>Pucciniales</taxon>
        <taxon>Sphaerophragmiaceae</taxon>
        <taxon>Austropuccinia</taxon>
    </lineage>
</organism>
<keyword evidence="3" id="KW-1185">Reference proteome</keyword>
<feature type="region of interest" description="Disordered" evidence="1">
    <location>
        <begin position="1"/>
        <end position="70"/>
    </location>
</feature>
<feature type="compositionally biased region" description="Basic residues" evidence="1">
    <location>
        <begin position="39"/>
        <end position="48"/>
    </location>
</feature>
<protein>
    <submittedName>
        <fullName evidence="2">Uncharacterized protein</fullName>
    </submittedName>
</protein>
<gene>
    <name evidence="2" type="ORF">O181_040314</name>
</gene>
<evidence type="ECO:0000256" key="1">
    <source>
        <dbReference type="SAM" id="MobiDB-lite"/>
    </source>
</evidence>
<reference evidence="2" key="1">
    <citation type="submission" date="2021-03" db="EMBL/GenBank/DDBJ databases">
        <title>Draft genome sequence of rust myrtle Austropuccinia psidii MF-1, a brazilian biotype.</title>
        <authorList>
            <person name="Quecine M.C."/>
            <person name="Pachon D.M.R."/>
            <person name="Bonatelli M.L."/>
            <person name="Correr F.H."/>
            <person name="Franceschini L.M."/>
            <person name="Leite T.F."/>
            <person name="Margarido G.R.A."/>
            <person name="Almeida C.A."/>
            <person name="Ferrarezi J.A."/>
            <person name="Labate C.A."/>
        </authorList>
    </citation>
    <scope>NUCLEOTIDE SEQUENCE</scope>
    <source>
        <strain evidence="2">MF-1</strain>
    </source>
</reference>
<evidence type="ECO:0000313" key="2">
    <source>
        <dbReference type="EMBL" id="MBW0500599.1"/>
    </source>
</evidence>
<proteinExistence type="predicted"/>
<dbReference type="Proteomes" id="UP000765509">
    <property type="component" value="Unassembled WGS sequence"/>
</dbReference>
<name>A0A9Q3DC03_9BASI</name>